<protein>
    <submittedName>
        <fullName evidence="1">Uncharacterized protein</fullName>
    </submittedName>
</protein>
<name>A0A2P2MW13_RHIMU</name>
<organism evidence="1">
    <name type="scientific">Rhizophora mucronata</name>
    <name type="common">Asiatic mangrove</name>
    <dbReference type="NCBI Taxonomy" id="61149"/>
    <lineage>
        <taxon>Eukaryota</taxon>
        <taxon>Viridiplantae</taxon>
        <taxon>Streptophyta</taxon>
        <taxon>Embryophyta</taxon>
        <taxon>Tracheophyta</taxon>
        <taxon>Spermatophyta</taxon>
        <taxon>Magnoliopsida</taxon>
        <taxon>eudicotyledons</taxon>
        <taxon>Gunneridae</taxon>
        <taxon>Pentapetalae</taxon>
        <taxon>rosids</taxon>
        <taxon>fabids</taxon>
        <taxon>Malpighiales</taxon>
        <taxon>Rhizophoraceae</taxon>
        <taxon>Rhizophora</taxon>
    </lineage>
</organism>
<accession>A0A2P2MW13</accession>
<dbReference type="AlphaFoldDB" id="A0A2P2MW13"/>
<proteinExistence type="predicted"/>
<reference evidence="1" key="1">
    <citation type="submission" date="2018-02" db="EMBL/GenBank/DDBJ databases">
        <title>Rhizophora mucronata_Transcriptome.</title>
        <authorList>
            <person name="Meera S.P."/>
            <person name="Sreeshan A."/>
            <person name="Augustine A."/>
        </authorList>
    </citation>
    <scope>NUCLEOTIDE SEQUENCE</scope>
    <source>
        <tissue evidence="1">Leaf</tissue>
    </source>
</reference>
<dbReference type="EMBL" id="GGEC01053916">
    <property type="protein sequence ID" value="MBX34400.1"/>
    <property type="molecule type" value="Transcribed_RNA"/>
</dbReference>
<sequence length="32" mass="3631">MCEVVVCWCAKELSMKRMPKLCGGSFHIFPSI</sequence>
<evidence type="ECO:0000313" key="1">
    <source>
        <dbReference type="EMBL" id="MBX34400.1"/>
    </source>
</evidence>